<dbReference type="Pfam" id="PF00180">
    <property type="entry name" value="Iso_dh"/>
    <property type="match status" value="1"/>
</dbReference>
<dbReference type="AlphaFoldDB" id="A0A1E3BGK9"/>
<dbReference type="VEuPathDB" id="FungiDB:SI65_05090"/>
<dbReference type="EMBL" id="JXNT01000004">
    <property type="protein sequence ID" value="ODM20103.1"/>
    <property type="molecule type" value="Genomic_DNA"/>
</dbReference>
<dbReference type="SUPFAM" id="SSF53659">
    <property type="entry name" value="Isocitrate/Isopropylmalate dehydrogenase-like"/>
    <property type="match status" value="1"/>
</dbReference>
<feature type="domain" description="Isopropylmalate dehydrogenase-like" evidence="3">
    <location>
        <begin position="8"/>
        <end position="78"/>
    </location>
</feature>
<sequence>MTVPSYSIASIPGDGIGPEVIAAAIEVVMKLASTLRTFSIEFTELPWGSDYWKETGSYVLEDYLETYRKFDASLFGSMFQIISLFGVFFLLLEALYSSSPMSVRCEASPVPKALSRIHPPKESTVRSCVRTQKASVRGMADAPTLTSRGK</sequence>
<keyword evidence="5" id="KW-1185">Reference proteome</keyword>
<proteinExistence type="inferred from homology"/>
<accession>A0A1E3BGK9</accession>
<comment type="similarity">
    <text evidence="1">Belongs to the isocitrate and isopropylmalate dehydrogenases family.</text>
</comment>
<dbReference type="PANTHER" id="PTHR43275">
    <property type="entry name" value="D-MALATE DEHYDROGENASE [DECARBOXYLATING]"/>
    <property type="match status" value="1"/>
</dbReference>
<evidence type="ECO:0000256" key="1">
    <source>
        <dbReference type="ARBA" id="ARBA00007769"/>
    </source>
</evidence>
<gene>
    <name evidence="4" type="ORF">SI65_05090</name>
</gene>
<organism evidence="4 5">
    <name type="scientific">Aspergillus cristatus</name>
    <name type="common">Chinese Fuzhuan brick tea-fermentation fungus</name>
    <name type="synonym">Eurotium cristatum</name>
    <dbReference type="NCBI Taxonomy" id="573508"/>
    <lineage>
        <taxon>Eukaryota</taxon>
        <taxon>Fungi</taxon>
        <taxon>Dikarya</taxon>
        <taxon>Ascomycota</taxon>
        <taxon>Pezizomycotina</taxon>
        <taxon>Eurotiomycetes</taxon>
        <taxon>Eurotiomycetidae</taxon>
        <taxon>Eurotiales</taxon>
        <taxon>Aspergillaceae</taxon>
        <taxon>Aspergillus</taxon>
        <taxon>Aspergillus subgen. Aspergillus</taxon>
    </lineage>
</organism>
<reference evidence="4 5" key="1">
    <citation type="journal article" date="2016" name="BMC Genomics">
        <title>Comparative genomic and transcriptomic analyses of the Fuzhuan brick tea-fermentation fungus Aspergillus cristatus.</title>
        <authorList>
            <person name="Ge Y."/>
            <person name="Wang Y."/>
            <person name="Liu Y."/>
            <person name="Tan Y."/>
            <person name="Ren X."/>
            <person name="Zhang X."/>
            <person name="Hyde K.D."/>
            <person name="Liu Y."/>
            <person name="Liu Z."/>
        </authorList>
    </citation>
    <scope>NUCLEOTIDE SEQUENCE [LARGE SCALE GENOMIC DNA]</scope>
    <source>
        <strain evidence="4 5">GZAAS20.1005</strain>
    </source>
</reference>
<comment type="caution">
    <text evidence="4">The sequence shown here is derived from an EMBL/GenBank/DDBJ whole genome shotgun (WGS) entry which is preliminary data.</text>
</comment>
<dbReference type="STRING" id="573508.A0A1E3BGK9"/>
<feature type="transmembrane region" description="Helical" evidence="2">
    <location>
        <begin position="72"/>
        <end position="92"/>
    </location>
</feature>
<dbReference type="InterPro" id="IPR024084">
    <property type="entry name" value="IsoPropMal-DH-like_dom"/>
</dbReference>
<keyword evidence="2" id="KW-0812">Transmembrane</keyword>
<evidence type="ECO:0000256" key="2">
    <source>
        <dbReference type="SAM" id="Phobius"/>
    </source>
</evidence>
<keyword evidence="2" id="KW-1133">Transmembrane helix</keyword>
<evidence type="ECO:0000313" key="4">
    <source>
        <dbReference type="EMBL" id="ODM20103.1"/>
    </source>
</evidence>
<dbReference type="Gene3D" id="3.40.718.10">
    <property type="entry name" value="Isopropylmalate Dehydrogenase"/>
    <property type="match status" value="1"/>
</dbReference>
<dbReference type="PANTHER" id="PTHR43275:SF2">
    <property type="entry name" value="DEHYDROGENASE, PUTATIVE (AFU_ORTHOLOGUE AFUA_1G04150)-RELATED"/>
    <property type="match status" value="1"/>
</dbReference>
<keyword evidence="2" id="KW-0472">Membrane</keyword>
<dbReference type="InterPro" id="IPR050501">
    <property type="entry name" value="ICDH/IPMDH"/>
</dbReference>
<dbReference type="OrthoDB" id="310895at2759"/>
<evidence type="ECO:0000259" key="3">
    <source>
        <dbReference type="Pfam" id="PF00180"/>
    </source>
</evidence>
<evidence type="ECO:0000313" key="5">
    <source>
        <dbReference type="Proteomes" id="UP000094569"/>
    </source>
</evidence>
<dbReference type="Proteomes" id="UP000094569">
    <property type="component" value="Unassembled WGS sequence"/>
</dbReference>
<name>A0A1E3BGK9_ASPCR</name>
<protein>
    <recommendedName>
        <fullName evidence="3">Isopropylmalate dehydrogenase-like domain-containing protein</fullName>
    </recommendedName>
</protein>